<feature type="transmembrane region" description="Helical" evidence="1">
    <location>
        <begin position="39"/>
        <end position="57"/>
    </location>
</feature>
<protein>
    <submittedName>
        <fullName evidence="2">Uncharacterized protein</fullName>
    </submittedName>
</protein>
<reference evidence="2 3" key="1">
    <citation type="submission" date="2018-06" db="EMBL/GenBank/DDBJ databases">
        <title>Genomic Encyclopedia of Type Strains, Phase IV (KMG-IV): sequencing the most valuable type-strain genomes for metagenomic binning, comparative biology and taxonomic classification.</title>
        <authorList>
            <person name="Goeker M."/>
        </authorList>
    </citation>
    <scope>NUCLEOTIDE SEQUENCE [LARGE SCALE GENOMIC DNA]</scope>
    <source>
        <strain evidence="2 3">DSM 25532</strain>
    </source>
</reference>
<keyword evidence="3" id="KW-1185">Reference proteome</keyword>
<name>A0A366HCQ1_9BACT</name>
<dbReference type="EMBL" id="QNRR01000010">
    <property type="protein sequence ID" value="RBP39017.1"/>
    <property type="molecule type" value="Genomic_DNA"/>
</dbReference>
<keyword evidence="1" id="KW-0472">Membrane</keyword>
<keyword evidence="1" id="KW-1133">Transmembrane helix</keyword>
<sequence>MGERGGAPHLPATPLFGVCLHLWLDPDGSTLHQSAHSQSFTGARLVAGAVLYIILLVKLFKHGGVGLGILGFFCSPFTYIWGWMKSTELGLKKLMVWLTILLLVSGALFGAGAGLVVGDPEVQKAIREAQEQQKLNNPGY</sequence>
<feature type="transmembrane region" description="Helical" evidence="1">
    <location>
        <begin position="94"/>
        <end position="117"/>
    </location>
</feature>
<dbReference type="AlphaFoldDB" id="A0A366HCQ1"/>
<accession>A0A366HCQ1</accession>
<evidence type="ECO:0000313" key="3">
    <source>
        <dbReference type="Proteomes" id="UP000253426"/>
    </source>
</evidence>
<evidence type="ECO:0000256" key="1">
    <source>
        <dbReference type="SAM" id="Phobius"/>
    </source>
</evidence>
<comment type="caution">
    <text evidence="2">The sequence shown here is derived from an EMBL/GenBank/DDBJ whole genome shotgun (WGS) entry which is preliminary data.</text>
</comment>
<keyword evidence="1" id="KW-0812">Transmembrane</keyword>
<evidence type="ECO:0000313" key="2">
    <source>
        <dbReference type="EMBL" id="RBP39017.1"/>
    </source>
</evidence>
<organism evidence="2 3">
    <name type="scientific">Roseimicrobium gellanilyticum</name>
    <dbReference type="NCBI Taxonomy" id="748857"/>
    <lineage>
        <taxon>Bacteria</taxon>
        <taxon>Pseudomonadati</taxon>
        <taxon>Verrucomicrobiota</taxon>
        <taxon>Verrucomicrobiia</taxon>
        <taxon>Verrucomicrobiales</taxon>
        <taxon>Verrucomicrobiaceae</taxon>
        <taxon>Roseimicrobium</taxon>
    </lineage>
</organism>
<proteinExistence type="predicted"/>
<gene>
    <name evidence="2" type="ORF">DES53_11040</name>
</gene>
<dbReference type="Proteomes" id="UP000253426">
    <property type="component" value="Unassembled WGS sequence"/>
</dbReference>
<feature type="transmembrane region" description="Helical" evidence="1">
    <location>
        <begin position="64"/>
        <end position="82"/>
    </location>
</feature>